<evidence type="ECO:0000256" key="1">
    <source>
        <dbReference type="SAM" id="Phobius"/>
    </source>
</evidence>
<dbReference type="InterPro" id="IPR011672">
    <property type="entry name" value="DUF1614"/>
</dbReference>
<protein>
    <submittedName>
        <fullName evidence="2">DUF1614 domain-containing protein</fullName>
    </submittedName>
</protein>
<name>A0A7J2TBB7_9CREN</name>
<dbReference type="AlphaFoldDB" id="A0A7J2TBB7"/>
<proteinExistence type="predicted"/>
<keyword evidence="1" id="KW-1133">Transmembrane helix</keyword>
<keyword evidence="1" id="KW-0812">Transmembrane</keyword>
<accession>A0A7J2TBB7</accession>
<comment type="caution">
    <text evidence="2">The sequence shown here is derived from an EMBL/GenBank/DDBJ whole genome shotgun (WGS) entry which is preliminary data.</text>
</comment>
<gene>
    <name evidence="3" type="ORF">ENM66_00200</name>
    <name evidence="2" type="ORF">ENP99_04180</name>
</gene>
<dbReference type="EMBL" id="DRYQ01000003">
    <property type="protein sequence ID" value="HHQ49761.1"/>
    <property type="molecule type" value="Genomic_DNA"/>
</dbReference>
<evidence type="ECO:0000313" key="2">
    <source>
        <dbReference type="EMBL" id="HEH31292.1"/>
    </source>
</evidence>
<feature type="transmembrane region" description="Helical" evidence="1">
    <location>
        <begin position="20"/>
        <end position="40"/>
    </location>
</feature>
<dbReference type="EMBL" id="DSLL01000034">
    <property type="protein sequence ID" value="HEH31292.1"/>
    <property type="molecule type" value="Genomic_DNA"/>
</dbReference>
<evidence type="ECO:0000313" key="3">
    <source>
        <dbReference type="EMBL" id="HHQ49761.1"/>
    </source>
</evidence>
<feature type="transmembrane region" description="Helical" evidence="1">
    <location>
        <begin position="61"/>
        <end position="78"/>
    </location>
</feature>
<sequence length="203" mass="22619">MGMLLRVLFSATLTLYCFYVLKNSWLVAIPVAIALVNIVVARNRKVVVKIPFVRIGLDLKGALIPLASSIAIFILAQAKQCLEFFALLASLAIVLSALNTIVMERLFAVNVMCYTLLYYIASYMLCGSNYLYLYALPLTTQIGIIIGSDILHYAYIRRCSSNLVLVIGGAEECDAIYLSTVLIQWLEILRQIVIILIFSVRLV</sequence>
<reference evidence="2" key="1">
    <citation type="journal article" date="2020" name="mSystems">
        <title>Genome- and Community-Level Interaction Insights into Carbon Utilization and Element Cycling Functions of Hydrothermarchaeota in Hydrothermal Sediment.</title>
        <authorList>
            <person name="Zhou Z."/>
            <person name="Liu Y."/>
            <person name="Xu W."/>
            <person name="Pan J."/>
            <person name="Luo Z.H."/>
            <person name="Li M."/>
        </authorList>
    </citation>
    <scope>NUCLEOTIDE SEQUENCE [LARGE SCALE GENOMIC DNA]</scope>
    <source>
        <strain evidence="3">SpSt-1105</strain>
        <strain evidence="2">SpSt-27</strain>
    </source>
</reference>
<keyword evidence="1" id="KW-0472">Membrane</keyword>
<organism evidence="2">
    <name type="scientific">Ignisphaera aggregans</name>
    <dbReference type="NCBI Taxonomy" id="334771"/>
    <lineage>
        <taxon>Archaea</taxon>
        <taxon>Thermoproteota</taxon>
        <taxon>Thermoprotei</taxon>
        <taxon>Desulfurococcales</taxon>
        <taxon>Desulfurococcaceae</taxon>
        <taxon>Ignisphaera</taxon>
    </lineage>
</organism>
<dbReference type="Pfam" id="PF07758">
    <property type="entry name" value="DUF1614"/>
    <property type="match status" value="1"/>
</dbReference>
<feature type="transmembrane region" description="Helical" evidence="1">
    <location>
        <begin position="84"/>
        <end position="102"/>
    </location>
</feature>